<dbReference type="PANTHER" id="PTHR43701:SF12">
    <property type="entry name" value="MEMBRANE TRANSPORTER PROTEIN YTNM-RELATED"/>
    <property type="match status" value="1"/>
</dbReference>
<comment type="subcellular location">
    <subcellularLocation>
        <location evidence="1">Membrane</location>
        <topology evidence="1">Multi-pass membrane protein</topology>
    </subcellularLocation>
</comment>
<name>A0A7S2DJI5_9EUKA</name>
<feature type="transmembrane region" description="Helical" evidence="5">
    <location>
        <begin position="329"/>
        <end position="348"/>
    </location>
</feature>
<dbReference type="InterPro" id="IPR051598">
    <property type="entry name" value="TSUP/Inactive_protease-like"/>
</dbReference>
<accession>A0A7S2DJI5</accession>
<keyword evidence="3 5" id="KW-1133">Transmembrane helix</keyword>
<organism evidence="6">
    <name type="scientific">Haptolina brevifila</name>
    <dbReference type="NCBI Taxonomy" id="156173"/>
    <lineage>
        <taxon>Eukaryota</taxon>
        <taxon>Haptista</taxon>
        <taxon>Haptophyta</taxon>
        <taxon>Prymnesiophyceae</taxon>
        <taxon>Prymnesiales</taxon>
        <taxon>Prymnesiaceae</taxon>
        <taxon>Haptolina</taxon>
    </lineage>
</organism>
<dbReference type="EMBL" id="HBGU01032021">
    <property type="protein sequence ID" value="CAD9454969.1"/>
    <property type="molecule type" value="Transcribed_RNA"/>
</dbReference>
<gene>
    <name evidence="6" type="ORF">CBRE1094_LOCUS17493</name>
</gene>
<evidence type="ECO:0000256" key="1">
    <source>
        <dbReference type="ARBA" id="ARBA00004141"/>
    </source>
</evidence>
<keyword evidence="4 5" id="KW-0472">Membrane</keyword>
<dbReference type="GO" id="GO:0016020">
    <property type="term" value="C:membrane"/>
    <property type="evidence" value="ECO:0007669"/>
    <property type="project" value="UniProtKB-SubCell"/>
</dbReference>
<evidence type="ECO:0008006" key="7">
    <source>
        <dbReference type="Google" id="ProtNLM"/>
    </source>
</evidence>
<evidence type="ECO:0000313" key="6">
    <source>
        <dbReference type="EMBL" id="CAD9454969.1"/>
    </source>
</evidence>
<dbReference type="Pfam" id="PF01925">
    <property type="entry name" value="TauE"/>
    <property type="match status" value="1"/>
</dbReference>
<dbReference type="AlphaFoldDB" id="A0A7S2DJI5"/>
<evidence type="ECO:0000256" key="2">
    <source>
        <dbReference type="ARBA" id="ARBA00022692"/>
    </source>
</evidence>
<feature type="transmembrane region" description="Helical" evidence="5">
    <location>
        <begin position="355"/>
        <end position="376"/>
    </location>
</feature>
<feature type="transmembrane region" description="Helical" evidence="5">
    <location>
        <begin position="186"/>
        <end position="207"/>
    </location>
</feature>
<evidence type="ECO:0000256" key="4">
    <source>
        <dbReference type="ARBA" id="ARBA00023136"/>
    </source>
</evidence>
<feature type="transmembrane region" description="Helical" evidence="5">
    <location>
        <begin position="219"/>
        <end position="238"/>
    </location>
</feature>
<feature type="transmembrane region" description="Helical" evidence="5">
    <location>
        <begin position="80"/>
        <end position="97"/>
    </location>
</feature>
<sequence>MATDATATLSDSTLKRGKAKSSSFSHPMVCETIVVDQSPDSVIARGGREELPDLRLPAPVCQGHRILWIDLSGKRTQCQCFLLVCFALYWLPSLPMLLNDTFASRAAAYVQADMATLAGVCIAGFCAQLVDGALGMGYGLTSSTVLVMAGLSPVVASQCVHLAQLGTTLLSGLSHHSRGTVDWPTTWRIALPGVVGALFGASVLSVLPISAAKTMSSALLFIVGAYLSIRFLGCPSGAATGPSSGKPRYLLVPVGALGGFVDVAGGGGWGPVATSGLLAEGRLAPRHCIGTVSMSEFFVTVAAVVGFALASGHGLDLTAGNSAALRLDLLVPLLAGGMLAAPVAPLVVTRMPSDLLGVVVGGFICLTNARVLLRAVGVSSHAYAATLLIMVLAWVCGSARVAVCSGSLSNLQNMKRK</sequence>
<dbReference type="PANTHER" id="PTHR43701">
    <property type="entry name" value="MEMBRANE TRANSPORTER PROTEIN MJ0441-RELATED"/>
    <property type="match status" value="1"/>
</dbReference>
<feature type="transmembrane region" description="Helical" evidence="5">
    <location>
        <begin position="289"/>
        <end position="309"/>
    </location>
</feature>
<proteinExistence type="predicted"/>
<feature type="transmembrane region" description="Helical" evidence="5">
    <location>
        <begin position="145"/>
        <end position="166"/>
    </location>
</feature>
<feature type="transmembrane region" description="Helical" evidence="5">
    <location>
        <begin position="250"/>
        <end position="269"/>
    </location>
</feature>
<protein>
    <recommendedName>
        <fullName evidence="7">Membrane transporter protein</fullName>
    </recommendedName>
</protein>
<reference evidence="6" key="1">
    <citation type="submission" date="2021-01" db="EMBL/GenBank/DDBJ databases">
        <authorList>
            <person name="Corre E."/>
            <person name="Pelletier E."/>
            <person name="Niang G."/>
            <person name="Scheremetjew M."/>
            <person name="Finn R."/>
            <person name="Kale V."/>
            <person name="Holt S."/>
            <person name="Cochrane G."/>
            <person name="Meng A."/>
            <person name="Brown T."/>
            <person name="Cohen L."/>
        </authorList>
    </citation>
    <scope>NUCLEOTIDE SEQUENCE</scope>
    <source>
        <strain evidence="6">UTEX LB 985</strain>
    </source>
</reference>
<feature type="transmembrane region" description="Helical" evidence="5">
    <location>
        <begin position="382"/>
        <end position="408"/>
    </location>
</feature>
<evidence type="ECO:0000256" key="3">
    <source>
        <dbReference type="ARBA" id="ARBA00022989"/>
    </source>
</evidence>
<evidence type="ECO:0000256" key="5">
    <source>
        <dbReference type="SAM" id="Phobius"/>
    </source>
</evidence>
<dbReference type="InterPro" id="IPR002781">
    <property type="entry name" value="TM_pro_TauE-like"/>
</dbReference>
<keyword evidence="2 5" id="KW-0812">Transmembrane</keyword>